<dbReference type="EMBL" id="FJUX01000096">
    <property type="protein sequence ID" value="CZT07442.1"/>
    <property type="molecule type" value="Genomic_DNA"/>
</dbReference>
<accession>A0A1E1LAD8</accession>
<feature type="disulfide bond" evidence="5">
    <location>
        <begin position="111"/>
        <end position="123"/>
    </location>
</feature>
<evidence type="ECO:0000313" key="9">
    <source>
        <dbReference type="Proteomes" id="UP000178912"/>
    </source>
</evidence>
<dbReference type="InterPro" id="IPR032382">
    <property type="entry name" value="AltA1"/>
</dbReference>
<sequence>MQFSTLALSSIFVALAAAAPTATSNETVCIQNLSIRDNEGLQDTSFDLQPANVTCAASAPNLARYKVNLCGDSKYRFAINGSNSEYTVRIYKELGPAYGLYGESDILPVHCHAGGNGINDFICSQVGNAEVLIDNGSLVDAPPS</sequence>
<name>A0A1E1LAD8_9HELO</name>
<keyword evidence="4 5" id="KW-1015">Disulfide bond</keyword>
<dbReference type="Gene3D" id="2.40.350.20">
    <property type="match status" value="1"/>
</dbReference>
<feature type="signal peptide" evidence="6">
    <location>
        <begin position="1"/>
        <end position="18"/>
    </location>
</feature>
<evidence type="ECO:0000313" key="8">
    <source>
        <dbReference type="EMBL" id="CZT07442.1"/>
    </source>
</evidence>
<dbReference type="Proteomes" id="UP000178912">
    <property type="component" value="Unassembled WGS sequence"/>
</dbReference>
<evidence type="ECO:0000256" key="2">
    <source>
        <dbReference type="ARBA" id="ARBA00022525"/>
    </source>
</evidence>
<dbReference type="GO" id="GO:0005576">
    <property type="term" value="C:extracellular region"/>
    <property type="evidence" value="ECO:0007669"/>
    <property type="project" value="UniProtKB-SubCell"/>
</dbReference>
<keyword evidence="2" id="KW-0964">Secreted</keyword>
<dbReference type="OrthoDB" id="3928926at2759"/>
<keyword evidence="9" id="KW-1185">Reference proteome</keyword>
<evidence type="ECO:0000259" key="7">
    <source>
        <dbReference type="PROSITE" id="PS51895"/>
    </source>
</evidence>
<gene>
    <name evidence="8" type="ORF">RAG0_12887</name>
</gene>
<evidence type="ECO:0000256" key="4">
    <source>
        <dbReference type="ARBA" id="ARBA00023157"/>
    </source>
</evidence>
<keyword evidence="3 6" id="KW-0732">Signal</keyword>
<comment type="subcellular location">
    <subcellularLocation>
        <location evidence="1">Secreted</location>
    </subcellularLocation>
</comment>
<proteinExistence type="predicted"/>
<feature type="domain" description="AA1-like" evidence="7">
    <location>
        <begin position="23"/>
        <end position="136"/>
    </location>
</feature>
<evidence type="ECO:0000256" key="1">
    <source>
        <dbReference type="ARBA" id="ARBA00004613"/>
    </source>
</evidence>
<protein>
    <recommendedName>
        <fullName evidence="7">AA1-like domain-containing protein</fullName>
    </recommendedName>
</protein>
<evidence type="ECO:0000256" key="3">
    <source>
        <dbReference type="ARBA" id="ARBA00022729"/>
    </source>
</evidence>
<dbReference type="PROSITE" id="PS51895">
    <property type="entry name" value="AA1"/>
    <property type="match status" value="1"/>
</dbReference>
<dbReference type="Pfam" id="PF16541">
    <property type="entry name" value="AltA1"/>
    <property type="match status" value="1"/>
</dbReference>
<dbReference type="AlphaFoldDB" id="A0A1E1LAD8"/>
<feature type="chain" id="PRO_5009446947" description="AA1-like domain-containing protein" evidence="6">
    <location>
        <begin position="19"/>
        <end position="144"/>
    </location>
</feature>
<feature type="disulfide bond" evidence="5">
    <location>
        <begin position="55"/>
        <end position="70"/>
    </location>
</feature>
<evidence type="ECO:0000256" key="5">
    <source>
        <dbReference type="PROSITE-ProRule" id="PRU01243"/>
    </source>
</evidence>
<reference evidence="9" key="1">
    <citation type="submission" date="2016-03" db="EMBL/GenBank/DDBJ databases">
        <authorList>
            <person name="Guldener U."/>
        </authorList>
    </citation>
    <scope>NUCLEOTIDE SEQUENCE [LARGE SCALE GENOMIC DNA]</scope>
    <source>
        <strain evidence="9">04CH-RAC-A.6.1</strain>
    </source>
</reference>
<organism evidence="8 9">
    <name type="scientific">Rhynchosporium agropyri</name>
    <dbReference type="NCBI Taxonomy" id="914238"/>
    <lineage>
        <taxon>Eukaryota</taxon>
        <taxon>Fungi</taxon>
        <taxon>Dikarya</taxon>
        <taxon>Ascomycota</taxon>
        <taxon>Pezizomycotina</taxon>
        <taxon>Leotiomycetes</taxon>
        <taxon>Helotiales</taxon>
        <taxon>Ploettnerulaceae</taxon>
        <taxon>Rhynchosporium</taxon>
    </lineage>
</organism>
<evidence type="ECO:0000256" key="6">
    <source>
        <dbReference type="SAM" id="SignalP"/>
    </source>
</evidence>